<proteinExistence type="predicted"/>
<gene>
    <name evidence="1" type="ORF">LCGC14_3154810</name>
</gene>
<protein>
    <submittedName>
        <fullName evidence="1">Uncharacterized protein</fullName>
    </submittedName>
</protein>
<comment type="caution">
    <text evidence="1">The sequence shown here is derived from an EMBL/GenBank/DDBJ whole genome shotgun (WGS) entry which is preliminary data.</text>
</comment>
<organism evidence="1">
    <name type="scientific">marine sediment metagenome</name>
    <dbReference type="NCBI Taxonomy" id="412755"/>
    <lineage>
        <taxon>unclassified sequences</taxon>
        <taxon>metagenomes</taxon>
        <taxon>ecological metagenomes</taxon>
    </lineage>
</organism>
<dbReference type="EMBL" id="LAZR01069562">
    <property type="protein sequence ID" value="KKK47474.1"/>
    <property type="molecule type" value="Genomic_DNA"/>
</dbReference>
<sequence length="51" mass="5791">MSNRSLQTFDLAALIDQARRRAAADPKHGAILTALKRLPTLRAFDDDRKRK</sequence>
<dbReference type="AlphaFoldDB" id="A0A0F8XZS6"/>
<evidence type="ECO:0000313" key="1">
    <source>
        <dbReference type="EMBL" id="KKK47474.1"/>
    </source>
</evidence>
<name>A0A0F8XZS6_9ZZZZ</name>
<reference evidence="1" key="1">
    <citation type="journal article" date="2015" name="Nature">
        <title>Complex archaea that bridge the gap between prokaryotes and eukaryotes.</title>
        <authorList>
            <person name="Spang A."/>
            <person name="Saw J.H."/>
            <person name="Jorgensen S.L."/>
            <person name="Zaremba-Niedzwiedzka K."/>
            <person name="Martijn J."/>
            <person name="Lind A.E."/>
            <person name="van Eijk R."/>
            <person name="Schleper C."/>
            <person name="Guy L."/>
            <person name="Ettema T.J."/>
        </authorList>
    </citation>
    <scope>NUCLEOTIDE SEQUENCE</scope>
</reference>
<accession>A0A0F8XZS6</accession>